<gene>
    <name evidence="3" type="ORF">BSL78_14151</name>
</gene>
<dbReference type="Proteomes" id="UP000230750">
    <property type="component" value="Unassembled WGS sequence"/>
</dbReference>
<dbReference type="OrthoDB" id="18018at2759"/>
<dbReference type="AlphaFoldDB" id="A0A2G8KLT8"/>
<feature type="compositionally biased region" description="Polar residues" evidence="1">
    <location>
        <begin position="1"/>
        <end position="15"/>
    </location>
</feature>
<dbReference type="InterPro" id="IPR007513">
    <property type="entry name" value="SERF-like_N"/>
</dbReference>
<reference evidence="3 4" key="1">
    <citation type="journal article" date="2017" name="PLoS Biol.">
        <title>The sea cucumber genome provides insights into morphological evolution and visceral regeneration.</title>
        <authorList>
            <person name="Zhang X."/>
            <person name="Sun L."/>
            <person name="Yuan J."/>
            <person name="Sun Y."/>
            <person name="Gao Y."/>
            <person name="Zhang L."/>
            <person name="Li S."/>
            <person name="Dai H."/>
            <person name="Hamel J.F."/>
            <person name="Liu C."/>
            <person name="Yu Y."/>
            <person name="Liu S."/>
            <person name="Lin W."/>
            <person name="Guo K."/>
            <person name="Jin S."/>
            <person name="Xu P."/>
            <person name="Storey K.B."/>
            <person name="Huan P."/>
            <person name="Zhang T."/>
            <person name="Zhou Y."/>
            <person name="Zhang J."/>
            <person name="Lin C."/>
            <person name="Li X."/>
            <person name="Xing L."/>
            <person name="Huo D."/>
            <person name="Sun M."/>
            <person name="Wang L."/>
            <person name="Mercier A."/>
            <person name="Li F."/>
            <person name="Yang H."/>
            <person name="Xiang J."/>
        </authorList>
    </citation>
    <scope>NUCLEOTIDE SEQUENCE [LARGE SCALE GENOMIC DNA]</scope>
    <source>
        <strain evidence="3">Shaxun</strain>
        <tissue evidence="3">Muscle</tissue>
    </source>
</reference>
<accession>A0A2G8KLT8</accession>
<proteinExistence type="predicted"/>
<dbReference type="EMBL" id="MRZV01000489">
    <property type="protein sequence ID" value="PIK48973.1"/>
    <property type="molecule type" value="Genomic_DNA"/>
</dbReference>
<evidence type="ECO:0000313" key="4">
    <source>
        <dbReference type="Proteomes" id="UP000230750"/>
    </source>
</evidence>
<evidence type="ECO:0000259" key="2">
    <source>
        <dbReference type="Pfam" id="PF04419"/>
    </source>
</evidence>
<dbReference type="STRING" id="307972.A0A2G8KLT8"/>
<evidence type="ECO:0000256" key="1">
    <source>
        <dbReference type="SAM" id="MobiDB-lite"/>
    </source>
</evidence>
<evidence type="ECO:0000313" key="3">
    <source>
        <dbReference type="EMBL" id="PIK48973.1"/>
    </source>
</evidence>
<name>A0A2G8KLT8_STIJA</name>
<dbReference type="Pfam" id="PF04419">
    <property type="entry name" value="SERF-like_N"/>
    <property type="match status" value="1"/>
</dbReference>
<comment type="caution">
    <text evidence="3">The sequence shown here is derived from an EMBL/GenBank/DDBJ whole genome shotgun (WGS) entry which is preliminary data.</text>
</comment>
<feature type="compositionally biased region" description="Basic and acidic residues" evidence="1">
    <location>
        <begin position="33"/>
        <end position="85"/>
    </location>
</feature>
<protein>
    <recommendedName>
        <fullName evidence="2">Small EDRK-rich factor-like N-terminal domain-containing protein</fullName>
    </recommendedName>
</protein>
<feature type="region of interest" description="Disordered" evidence="1">
    <location>
        <begin position="1"/>
        <end position="92"/>
    </location>
</feature>
<organism evidence="3 4">
    <name type="scientific">Stichopus japonicus</name>
    <name type="common">Sea cucumber</name>
    <dbReference type="NCBI Taxonomy" id="307972"/>
    <lineage>
        <taxon>Eukaryota</taxon>
        <taxon>Metazoa</taxon>
        <taxon>Echinodermata</taxon>
        <taxon>Eleutherozoa</taxon>
        <taxon>Echinozoa</taxon>
        <taxon>Holothuroidea</taxon>
        <taxon>Aspidochirotacea</taxon>
        <taxon>Aspidochirotida</taxon>
        <taxon>Stichopodidae</taxon>
        <taxon>Apostichopus</taxon>
    </lineage>
</organism>
<keyword evidence="4" id="KW-1185">Reference proteome</keyword>
<feature type="domain" description="Small EDRK-rich factor-like N-terminal" evidence="2">
    <location>
        <begin position="29"/>
        <end position="55"/>
    </location>
</feature>
<sequence length="92" mass="10420">MLPSVNKRSSVSNQSHIHRDSVLSATIGGNQRELARQKNQKKLEKQKSSSKDKGENRGKKLDDRRHRDAEVMRLKQQKANEKKNEPSAGASK</sequence>